<dbReference type="EMBL" id="UHJL01000002">
    <property type="protein sequence ID" value="SUQ24046.1"/>
    <property type="molecule type" value="Genomic_DNA"/>
</dbReference>
<proteinExistence type="predicted"/>
<dbReference type="SUPFAM" id="SSF47336">
    <property type="entry name" value="ACP-like"/>
    <property type="match status" value="1"/>
</dbReference>
<dbReference type="AlphaFoldDB" id="A0A380S653"/>
<reference evidence="1 2" key="1">
    <citation type="submission" date="2017-08" db="EMBL/GenBank/DDBJ databases">
        <authorList>
            <person name="de Groot N.N."/>
        </authorList>
    </citation>
    <scope>NUCLEOTIDE SEQUENCE [LARGE SCALE GENOMIC DNA]</scope>
    <source>
        <strain evidence="1 2">HM2</strain>
    </source>
</reference>
<dbReference type="Gene3D" id="1.10.1200.10">
    <property type="entry name" value="ACP-like"/>
    <property type="match status" value="1"/>
</dbReference>
<dbReference type="Proteomes" id="UP000255423">
    <property type="component" value="Unassembled WGS sequence"/>
</dbReference>
<protein>
    <submittedName>
        <fullName evidence="1">Uncharacterized protein</fullName>
    </submittedName>
</protein>
<dbReference type="InterPro" id="IPR036736">
    <property type="entry name" value="ACP-like_sf"/>
</dbReference>
<evidence type="ECO:0000313" key="2">
    <source>
        <dbReference type="Proteomes" id="UP000255423"/>
    </source>
</evidence>
<gene>
    <name evidence="1" type="ORF">SAMN05661053_1437</name>
</gene>
<evidence type="ECO:0000313" key="1">
    <source>
        <dbReference type="EMBL" id="SUQ24046.1"/>
    </source>
</evidence>
<name>A0A380S653_FIBSU</name>
<accession>A0A380S653</accession>
<organism evidence="1 2">
    <name type="scientific">Fibrobacter succinogenes</name>
    <name type="common">Bacteroides succinogenes</name>
    <dbReference type="NCBI Taxonomy" id="833"/>
    <lineage>
        <taxon>Bacteria</taxon>
        <taxon>Pseudomonadati</taxon>
        <taxon>Fibrobacterota</taxon>
        <taxon>Fibrobacteria</taxon>
        <taxon>Fibrobacterales</taxon>
        <taxon>Fibrobacteraceae</taxon>
        <taxon>Fibrobacter</taxon>
    </lineage>
</organism>
<dbReference type="RefSeq" id="WP_109572643.1">
    <property type="nucleotide sequence ID" value="NZ_UHJL01000002.1"/>
</dbReference>
<sequence>MNLNEFIAHVAEQFEETDASQIVASTKFQELEEYSSLIALCLIAMVDEEYGVTIKGNDLRSAITVEDLYNIVKGKKG</sequence>